<dbReference type="PANTHER" id="PTHR11839">
    <property type="entry name" value="UDP/ADP-SUGAR PYROPHOSPHATASE"/>
    <property type="match status" value="1"/>
</dbReference>
<dbReference type="RefSeq" id="WP_158048873.1">
    <property type="nucleotide sequence ID" value="NZ_WAJR01000003.1"/>
</dbReference>
<dbReference type="GO" id="GO:0019693">
    <property type="term" value="P:ribose phosphate metabolic process"/>
    <property type="evidence" value="ECO:0007669"/>
    <property type="project" value="TreeGrafter"/>
</dbReference>
<protein>
    <submittedName>
        <fullName evidence="4">NUDIX hydrolase</fullName>
    </submittedName>
</protein>
<dbReference type="InterPro" id="IPR015797">
    <property type="entry name" value="NUDIX_hydrolase-like_dom_sf"/>
</dbReference>
<dbReference type="EMBL" id="WAJR01000003">
    <property type="protein sequence ID" value="KAB1642063.1"/>
    <property type="molecule type" value="Genomic_DNA"/>
</dbReference>
<comment type="cofactor">
    <cofactor evidence="1">
        <name>Mg(2+)</name>
        <dbReference type="ChEBI" id="CHEBI:18420"/>
    </cofactor>
</comment>
<evidence type="ECO:0000313" key="4">
    <source>
        <dbReference type="EMBL" id="KAB1642063.1"/>
    </source>
</evidence>
<proteinExistence type="predicted"/>
<dbReference type="CDD" id="cd03424">
    <property type="entry name" value="NUDIX_ADPRase_Nudt5_UGPPase_Nudt14"/>
    <property type="match status" value="1"/>
</dbReference>
<dbReference type="SUPFAM" id="SSF55811">
    <property type="entry name" value="Nudix"/>
    <property type="match status" value="1"/>
</dbReference>
<evidence type="ECO:0000259" key="3">
    <source>
        <dbReference type="PROSITE" id="PS51462"/>
    </source>
</evidence>
<dbReference type="Pfam" id="PF00293">
    <property type="entry name" value="NUDIX"/>
    <property type="match status" value="1"/>
</dbReference>
<reference evidence="4 5" key="1">
    <citation type="submission" date="2019-09" db="EMBL/GenBank/DDBJ databases">
        <title>Whole genome shotgun sequencing (WGS) of Ellagibacter isourolithinifaciens DSM 104140(T) and Adlercreutzia muris DSM 29508(T).</title>
        <authorList>
            <person name="Stoll D.A."/>
            <person name="Danylec N."/>
            <person name="Huch M."/>
        </authorList>
    </citation>
    <scope>NUCLEOTIDE SEQUENCE [LARGE SCALE GENOMIC DNA]</scope>
    <source>
        <strain evidence="4 5">DSM 104140</strain>
    </source>
</reference>
<comment type="caution">
    <text evidence="4">The sequence shown here is derived from an EMBL/GenBank/DDBJ whole genome shotgun (WGS) entry which is preliminary data.</text>
</comment>
<gene>
    <name evidence="4" type="ORF">F8C90_02500</name>
</gene>
<feature type="domain" description="Nudix hydrolase" evidence="3">
    <location>
        <begin position="64"/>
        <end position="198"/>
    </location>
</feature>
<evidence type="ECO:0000256" key="1">
    <source>
        <dbReference type="ARBA" id="ARBA00001946"/>
    </source>
</evidence>
<evidence type="ECO:0000313" key="5">
    <source>
        <dbReference type="Proteomes" id="UP000468668"/>
    </source>
</evidence>
<dbReference type="InterPro" id="IPR020084">
    <property type="entry name" value="NUDIX_hydrolase_CS"/>
</dbReference>
<name>A0A6N6NU84_9ACTN</name>
<dbReference type="PANTHER" id="PTHR11839:SF18">
    <property type="entry name" value="NUDIX HYDROLASE DOMAIN-CONTAINING PROTEIN"/>
    <property type="match status" value="1"/>
</dbReference>
<dbReference type="GO" id="GO:0016787">
    <property type="term" value="F:hydrolase activity"/>
    <property type="evidence" value="ECO:0007669"/>
    <property type="project" value="UniProtKB-KW"/>
</dbReference>
<dbReference type="Proteomes" id="UP000468668">
    <property type="component" value="Unassembled WGS sequence"/>
</dbReference>
<evidence type="ECO:0000256" key="2">
    <source>
        <dbReference type="ARBA" id="ARBA00022801"/>
    </source>
</evidence>
<dbReference type="OrthoDB" id="9806150at2"/>
<dbReference type="AlphaFoldDB" id="A0A6N6NU84"/>
<dbReference type="GeneID" id="98657270"/>
<dbReference type="PROSITE" id="PS00893">
    <property type="entry name" value="NUDIX_BOX"/>
    <property type="match status" value="1"/>
</dbReference>
<keyword evidence="2 4" id="KW-0378">Hydrolase</keyword>
<accession>A0A6N6NU84</accession>
<keyword evidence="5" id="KW-1185">Reference proteome</keyword>
<organism evidence="4 5">
    <name type="scientific">Ellagibacter isourolithinifaciens</name>
    <dbReference type="NCBI Taxonomy" id="2137581"/>
    <lineage>
        <taxon>Bacteria</taxon>
        <taxon>Bacillati</taxon>
        <taxon>Actinomycetota</taxon>
        <taxon>Coriobacteriia</taxon>
        <taxon>Eggerthellales</taxon>
        <taxon>Eggerthellaceae</taxon>
        <taxon>Ellagibacter</taxon>
    </lineage>
</organism>
<dbReference type="InterPro" id="IPR000086">
    <property type="entry name" value="NUDIX_hydrolase_dom"/>
</dbReference>
<dbReference type="PROSITE" id="PS51462">
    <property type="entry name" value="NUDIX"/>
    <property type="match status" value="1"/>
</dbReference>
<dbReference type="Gene3D" id="3.90.79.10">
    <property type="entry name" value="Nucleoside Triphosphate Pyrophosphohydrolase"/>
    <property type="match status" value="1"/>
</dbReference>
<sequence>MDAATTRGIPQLKNIEQVSEGWINKYILTYELPDGTDYVYESTSRKKLEAYRTGLLANARGEAPRVDAVCIVGETREGTLLMIREFRYPLNSWCIAFPAGLKEPNEGIRECVDRELREETGYRLRTDVDEPVRLLPQAGFSSTGLTDEAIQIVFAQVEKAGDAQPEESELIRPFQLSLGDVRRFLDENTTLIGTRAQLILEVFAARGER</sequence>
<dbReference type="GO" id="GO:0006753">
    <property type="term" value="P:nucleoside phosphate metabolic process"/>
    <property type="evidence" value="ECO:0007669"/>
    <property type="project" value="TreeGrafter"/>
</dbReference>